<organism evidence="4 5">
    <name type="scientific">Saccharomycodes ludwigii</name>
    <dbReference type="NCBI Taxonomy" id="36035"/>
    <lineage>
        <taxon>Eukaryota</taxon>
        <taxon>Fungi</taxon>
        <taxon>Dikarya</taxon>
        <taxon>Ascomycota</taxon>
        <taxon>Saccharomycotina</taxon>
        <taxon>Saccharomycetes</taxon>
        <taxon>Saccharomycodales</taxon>
        <taxon>Saccharomycodaceae</taxon>
        <taxon>Saccharomycodes</taxon>
    </lineage>
</organism>
<dbReference type="GO" id="GO:0051321">
    <property type="term" value="P:meiotic cell cycle"/>
    <property type="evidence" value="ECO:0007669"/>
    <property type="project" value="TreeGrafter"/>
</dbReference>
<dbReference type="AlphaFoldDB" id="A0A376B2B5"/>
<dbReference type="Proteomes" id="UP000262825">
    <property type="component" value="Unassembled WGS sequence"/>
</dbReference>
<dbReference type="EMBL" id="UFAJ01000044">
    <property type="protein sequence ID" value="SSD58759.1"/>
    <property type="molecule type" value="Genomic_DNA"/>
</dbReference>
<accession>A0A376B2B5</accession>
<dbReference type="GO" id="GO:0003700">
    <property type="term" value="F:DNA-binding transcription factor activity"/>
    <property type="evidence" value="ECO:0007669"/>
    <property type="project" value="InterPro"/>
</dbReference>
<dbReference type="GO" id="GO:0000228">
    <property type="term" value="C:nuclear chromosome"/>
    <property type="evidence" value="ECO:0007669"/>
    <property type="project" value="TreeGrafter"/>
</dbReference>
<protein>
    <recommendedName>
        <fullName evidence="3">NDT80 domain-containing protein</fullName>
    </recommendedName>
</protein>
<dbReference type="InterPro" id="IPR024061">
    <property type="entry name" value="NDT80_DNA-bd_dom"/>
</dbReference>
<dbReference type="VEuPathDB" id="FungiDB:SCODWIG_00520"/>
<sequence length="566" mass="64462">MINYDTIDDEFASLFLKELQKTTNGITFTNGNNNNNNSNNNNNNNNVDLINAQFFQSLNEKNSETFSEPIVGTTNNDNNKKRTYDEFETNSTASQLVSQTSHVTTAHATYDIYLPPETTLSSTFFGMNDNYVSSNYDTDIKNTITNNRQGTFVKSESATNTADEPAIATYKDRKDMDEPDNLNGALLKFQILDEKNIPFLLTGDCSGVFNVDCSLDGRFYIEKHTLSLLLGKPQVDENPSSDNSCGTVTDNDQITLFCYRRNFISIKLEFSFPFDSTGIQSLYLKKTKNEENAIEISKLRFKVYCSLRKSTSDDDDSFKVIVPMEQFVMPKNNEVLKKNKDGNFVLKCSEYEIPITKLGDYYNANTDCFIVEWDQIKFKSATANNRHDAKDKFYVVTTSIEFLDKFNEPVYNTKLESLPVMVRGRNPSFYSDKGDIFLGKLKSNHLVSFKAENSNDLKNDHVVKKSRKKSPSKNQISEETSNASSPSSAPVSNTNLASMNNSQESLVVDGLNYHYFKMDNNYYLPPIEVGYFPHYVHHNKQVFKLQAPPSNRQNEEDSSTHYNYFM</sequence>
<dbReference type="Pfam" id="PF05224">
    <property type="entry name" value="NDT80_PhoG"/>
    <property type="match status" value="1"/>
</dbReference>
<dbReference type="InterPro" id="IPR037141">
    <property type="entry name" value="NDT80_DNA-bd_dom_sf"/>
</dbReference>
<feature type="region of interest" description="Disordered" evidence="2">
    <location>
        <begin position="458"/>
        <end position="496"/>
    </location>
</feature>
<feature type="domain" description="NDT80" evidence="3">
    <location>
        <begin position="256"/>
        <end position="432"/>
    </location>
</feature>
<keyword evidence="1" id="KW-0238">DNA-binding</keyword>
<keyword evidence="5" id="KW-1185">Reference proteome</keyword>
<proteinExistence type="predicted"/>
<dbReference type="InterPro" id="IPR008967">
    <property type="entry name" value="p53-like_TF_DNA-bd_sf"/>
</dbReference>
<evidence type="ECO:0000259" key="3">
    <source>
        <dbReference type="Pfam" id="PF05224"/>
    </source>
</evidence>
<reference evidence="5" key="1">
    <citation type="submission" date="2018-06" db="EMBL/GenBank/DDBJ databases">
        <authorList>
            <person name="Guldener U."/>
        </authorList>
    </citation>
    <scope>NUCLEOTIDE SEQUENCE [LARGE SCALE GENOMIC DNA]</scope>
    <source>
        <strain evidence="5">UTAD17</strain>
    </source>
</reference>
<dbReference type="GO" id="GO:0003677">
    <property type="term" value="F:DNA binding"/>
    <property type="evidence" value="ECO:0007669"/>
    <property type="project" value="UniProtKB-KW"/>
</dbReference>
<dbReference type="InterPro" id="IPR052605">
    <property type="entry name" value="Fungal_trans_regulator"/>
</dbReference>
<dbReference type="SUPFAM" id="SSF49417">
    <property type="entry name" value="p53-like transcription factors"/>
    <property type="match status" value="1"/>
</dbReference>
<evidence type="ECO:0000256" key="2">
    <source>
        <dbReference type="SAM" id="MobiDB-lite"/>
    </source>
</evidence>
<feature type="compositionally biased region" description="Low complexity" evidence="2">
    <location>
        <begin position="477"/>
        <end position="494"/>
    </location>
</feature>
<dbReference type="OrthoDB" id="4117572at2759"/>
<dbReference type="Gene3D" id="2.60.40.1390">
    <property type="entry name" value="NDT80 DNA-binding domain"/>
    <property type="match status" value="1"/>
</dbReference>
<dbReference type="PANTHER" id="PTHR35144">
    <property type="entry name" value="MEIOSIS-SPECIFIC TRANSCRIPTION FACTOR NDT80"/>
    <property type="match status" value="1"/>
</dbReference>
<dbReference type="PANTHER" id="PTHR35144:SF2">
    <property type="entry name" value="MEIOSIS-SPECIFIC TRANSCRIPTION FACTOR NDT80"/>
    <property type="match status" value="1"/>
</dbReference>
<dbReference type="GO" id="GO:0045944">
    <property type="term" value="P:positive regulation of transcription by RNA polymerase II"/>
    <property type="evidence" value="ECO:0007669"/>
    <property type="project" value="TreeGrafter"/>
</dbReference>
<gene>
    <name evidence="4" type="ORF">SCODWIG_00520</name>
</gene>
<evidence type="ECO:0000313" key="5">
    <source>
        <dbReference type="Proteomes" id="UP000262825"/>
    </source>
</evidence>
<evidence type="ECO:0000256" key="1">
    <source>
        <dbReference type="ARBA" id="ARBA00023125"/>
    </source>
</evidence>
<name>A0A376B2B5_9ASCO</name>
<evidence type="ECO:0000313" key="4">
    <source>
        <dbReference type="EMBL" id="SSD58759.1"/>
    </source>
</evidence>